<sequence length="364" mass="41490">MDRLVKQAIETQTAYENGRLGGEPSEKLLWNCVNRYVRTSTPSFGRITPGGGITLFLAHANGFHKETWETMLRSLLDAPAGAMVDEVWAWDAVQHGDAAVVNANNLNGIFDWLDNTRDIANFLLHYLPEHVDATLLPTRLPRLPASVTRVREERGYRTRKLVVVGHSFGGCTSLRVAFDFPKLFSSFVLVDPVIQRPDMYSSEYVYGYVLGALTRRDRWPSREEALQLFQKSPFFSAWNPDVLRLYAEHALIDDAEGGVRLKMSGLQEGISFANRRLPMETWELLERLDAGIPLRWVVPEKPLSSTKELTHERVWRRPANSTNVMFHFANHLIVQEAPCELAHDISDFLLCKYGSIRDCRTCRM</sequence>
<proteinExistence type="predicted"/>
<comment type="caution">
    <text evidence="2">The sequence shown here is derived from an EMBL/GenBank/DDBJ whole genome shotgun (WGS) entry which is preliminary data.</text>
</comment>
<dbReference type="EMBL" id="WHUW01000001">
    <property type="protein sequence ID" value="KAF8452475.1"/>
    <property type="molecule type" value="Genomic_DNA"/>
</dbReference>
<reference evidence="2" key="1">
    <citation type="submission" date="2019-10" db="EMBL/GenBank/DDBJ databases">
        <authorList>
            <consortium name="DOE Joint Genome Institute"/>
            <person name="Kuo A."/>
            <person name="Miyauchi S."/>
            <person name="Kiss E."/>
            <person name="Drula E."/>
            <person name="Kohler A."/>
            <person name="Sanchez-Garcia M."/>
            <person name="Andreopoulos B."/>
            <person name="Barry K.W."/>
            <person name="Bonito G."/>
            <person name="Buee M."/>
            <person name="Carver A."/>
            <person name="Chen C."/>
            <person name="Cichocki N."/>
            <person name="Clum A."/>
            <person name="Culley D."/>
            <person name="Crous P.W."/>
            <person name="Fauchery L."/>
            <person name="Girlanda M."/>
            <person name="Hayes R."/>
            <person name="Keri Z."/>
            <person name="LaButti K."/>
            <person name="Lipzen A."/>
            <person name="Lombard V."/>
            <person name="Magnuson J."/>
            <person name="Maillard F."/>
            <person name="Morin E."/>
            <person name="Murat C."/>
            <person name="Nolan M."/>
            <person name="Ohm R."/>
            <person name="Pangilinan J."/>
            <person name="Pereira M."/>
            <person name="Perotto S."/>
            <person name="Peter M."/>
            <person name="Riley R."/>
            <person name="Sitrit Y."/>
            <person name="Stielow B."/>
            <person name="Szollosi G."/>
            <person name="Zifcakova L."/>
            <person name="Stursova M."/>
            <person name="Spatafora J.W."/>
            <person name="Tedersoo L."/>
            <person name="Vaario L.-M."/>
            <person name="Yamada A."/>
            <person name="Yan M."/>
            <person name="Wang P."/>
            <person name="Xu J."/>
            <person name="Bruns T."/>
            <person name="Baldrian P."/>
            <person name="Vilgalys R."/>
            <person name="Henrissat B."/>
            <person name="Grigoriev I.V."/>
            <person name="Hibbett D."/>
            <person name="Nagy L.G."/>
            <person name="Martin F.M."/>
        </authorList>
    </citation>
    <scope>NUCLEOTIDE SEQUENCE</scope>
    <source>
        <strain evidence="2">BED1</strain>
    </source>
</reference>
<keyword evidence="2" id="KW-0378">Hydrolase</keyword>
<name>A0AAD4C8N3_BOLED</name>
<evidence type="ECO:0000313" key="2">
    <source>
        <dbReference type="EMBL" id="KAF8452475.1"/>
    </source>
</evidence>
<dbReference type="Pfam" id="PF12697">
    <property type="entry name" value="Abhydrolase_6"/>
    <property type="match status" value="1"/>
</dbReference>
<dbReference type="InterPro" id="IPR000073">
    <property type="entry name" value="AB_hydrolase_1"/>
</dbReference>
<accession>A0AAD4C8N3</accession>
<organism evidence="2 3">
    <name type="scientific">Boletus edulis BED1</name>
    <dbReference type="NCBI Taxonomy" id="1328754"/>
    <lineage>
        <taxon>Eukaryota</taxon>
        <taxon>Fungi</taxon>
        <taxon>Dikarya</taxon>
        <taxon>Basidiomycota</taxon>
        <taxon>Agaricomycotina</taxon>
        <taxon>Agaricomycetes</taxon>
        <taxon>Agaricomycetidae</taxon>
        <taxon>Boletales</taxon>
        <taxon>Boletineae</taxon>
        <taxon>Boletaceae</taxon>
        <taxon>Boletoideae</taxon>
        <taxon>Boletus</taxon>
    </lineage>
</organism>
<dbReference type="AlphaFoldDB" id="A0AAD4C8N3"/>
<protein>
    <submittedName>
        <fullName evidence="2">Alpha/Beta hydrolase protein</fullName>
    </submittedName>
</protein>
<gene>
    <name evidence="2" type="ORF">L210DRAFT_3518721</name>
</gene>
<reference evidence="2" key="2">
    <citation type="journal article" date="2020" name="Nat. Commun.">
        <title>Large-scale genome sequencing of mycorrhizal fungi provides insights into the early evolution of symbiotic traits.</title>
        <authorList>
            <person name="Miyauchi S."/>
            <person name="Kiss E."/>
            <person name="Kuo A."/>
            <person name="Drula E."/>
            <person name="Kohler A."/>
            <person name="Sanchez-Garcia M."/>
            <person name="Morin E."/>
            <person name="Andreopoulos B."/>
            <person name="Barry K.W."/>
            <person name="Bonito G."/>
            <person name="Buee M."/>
            <person name="Carver A."/>
            <person name="Chen C."/>
            <person name="Cichocki N."/>
            <person name="Clum A."/>
            <person name="Culley D."/>
            <person name="Crous P.W."/>
            <person name="Fauchery L."/>
            <person name="Girlanda M."/>
            <person name="Hayes R.D."/>
            <person name="Keri Z."/>
            <person name="LaButti K."/>
            <person name="Lipzen A."/>
            <person name="Lombard V."/>
            <person name="Magnuson J."/>
            <person name="Maillard F."/>
            <person name="Murat C."/>
            <person name="Nolan M."/>
            <person name="Ohm R.A."/>
            <person name="Pangilinan J."/>
            <person name="Pereira M.F."/>
            <person name="Perotto S."/>
            <person name="Peter M."/>
            <person name="Pfister S."/>
            <person name="Riley R."/>
            <person name="Sitrit Y."/>
            <person name="Stielow J.B."/>
            <person name="Szollosi G."/>
            <person name="Zifcakova L."/>
            <person name="Stursova M."/>
            <person name="Spatafora J.W."/>
            <person name="Tedersoo L."/>
            <person name="Vaario L.M."/>
            <person name="Yamada A."/>
            <person name="Yan M."/>
            <person name="Wang P."/>
            <person name="Xu J."/>
            <person name="Bruns T."/>
            <person name="Baldrian P."/>
            <person name="Vilgalys R."/>
            <person name="Dunand C."/>
            <person name="Henrissat B."/>
            <person name="Grigoriev I.V."/>
            <person name="Hibbett D."/>
            <person name="Nagy L.G."/>
            <person name="Martin F.M."/>
        </authorList>
    </citation>
    <scope>NUCLEOTIDE SEQUENCE</scope>
    <source>
        <strain evidence="2">BED1</strain>
    </source>
</reference>
<dbReference type="Gene3D" id="3.40.50.1820">
    <property type="entry name" value="alpha/beta hydrolase"/>
    <property type="match status" value="1"/>
</dbReference>
<keyword evidence="3" id="KW-1185">Reference proteome</keyword>
<evidence type="ECO:0000313" key="3">
    <source>
        <dbReference type="Proteomes" id="UP001194468"/>
    </source>
</evidence>
<dbReference type="GO" id="GO:0016787">
    <property type="term" value="F:hydrolase activity"/>
    <property type="evidence" value="ECO:0007669"/>
    <property type="project" value="UniProtKB-KW"/>
</dbReference>
<dbReference type="SUPFAM" id="SSF53474">
    <property type="entry name" value="alpha/beta-Hydrolases"/>
    <property type="match status" value="1"/>
</dbReference>
<dbReference type="Proteomes" id="UP001194468">
    <property type="component" value="Unassembled WGS sequence"/>
</dbReference>
<evidence type="ECO:0000259" key="1">
    <source>
        <dbReference type="Pfam" id="PF12697"/>
    </source>
</evidence>
<feature type="domain" description="AB hydrolase-1" evidence="1">
    <location>
        <begin position="56"/>
        <end position="341"/>
    </location>
</feature>
<dbReference type="InterPro" id="IPR029058">
    <property type="entry name" value="AB_hydrolase_fold"/>
</dbReference>